<accession>A0A226QTI2</accession>
<sequence>MRMPISKGGGARFRGPTSSHEYNVNEDNKYYDLLELYRQSNENELQLKEAYKVILSEHLALQNYTKILESRIYELEKKLTELENDQLINGRFFKTAFVEDMTTKFPTETQDQNEREARCQIDLQYRFATIPIIHQIPKTHAIGKDQQVIVPEDLVVKVGRTNTGGTIIENDIKNAFNGDNNSYWKREVIYSFAEAPEEEDVILEIELPLKLVNNLNINTILVHPHPEKGIQIKDIQIQYNGSWKQIEGFEQIELQSVNINEFSSRKKWYFPSRPVQKIRITLVQKHPITIQDKKVFVLGAQEIGVYLSIFDPNGGIVLTPFDMSDVGVYNIERIEHIFTNRKAFSITEGLDHLLEGTIFNYEVYIENNGILTPITNVQWDNQTAKRIWVKTHLYPDPSTENGVNPCLHAVRLHYTKS</sequence>
<dbReference type="EMBL" id="NDYL01000001">
    <property type="protein sequence ID" value="OXB94719.1"/>
    <property type="molecule type" value="Genomic_DNA"/>
</dbReference>
<evidence type="ECO:0000256" key="1">
    <source>
        <dbReference type="SAM" id="MobiDB-lite"/>
    </source>
</evidence>
<reference evidence="2 3" key="1">
    <citation type="submission" date="2017-04" db="EMBL/GenBank/DDBJ databases">
        <title>The genome sequence of Parageobacillus galactosidasius DSM 18751.</title>
        <authorList>
            <person name="Ramaloko W.T."/>
            <person name="Koen N."/>
            <person name="Polliack S."/>
            <person name="Aliyu H."/>
            <person name="Lebre P."/>
            <person name="Mohr T."/>
            <person name="Oswald F."/>
            <person name="Zwick M."/>
            <person name="Neumann A."/>
            <person name="Syldatk C."/>
            <person name="Cowan D."/>
            <person name="De Maayer P."/>
        </authorList>
    </citation>
    <scope>NUCLEOTIDE SEQUENCE [LARGE SCALE GENOMIC DNA]</scope>
    <source>
        <strain evidence="2 3">DSM 18751</strain>
    </source>
</reference>
<protein>
    <submittedName>
        <fullName evidence="2">Uncharacterized protein</fullName>
    </submittedName>
</protein>
<evidence type="ECO:0000313" key="3">
    <source>
        <dbReference type="Proteomes" id="UP000198394"/>
    </source>
</evidence>
<proteinExistence type="predicted"/>
<dbReference type="Proteomes" id="UP000198394">
    <property type="component" value="Unassembled WGS sequence"/>
</dbReference>
<gene>
    <name evidence="2" type="ORF">B9L23_07590</name>
</gene>
<comment type="caution">
    <text evidence="2">The sequence shown here is derived from an EMBL/GenBank/DDBJ whole genome shotgun (WGS) entry which is preliminary data.</text>
</comment>
<dbReference type="RefSeq" id="WP_089097172.1">
    <property type="nucleotide sequence ID" value="NZ_NDYL01000001.1"/>
</dbReference>
<dbReference type="AlphaFoldDB" id="A0A226QTI2"/>
<evidence type="ECO:0000313" key="2">
    <source>
        <dbReference type="EMBL" id="OXB94719.1"/>
    </source>
</evidence>
<name>A0A226QTI2_9BACL</name>
<feature type="region of interest" description="Disordered" evidence="1">
    <location>
        <begin position="1"/>
        <end position="20"/>
    </location>
</feature>
<keyword evidence="3" id="KW-1185">Reference proteome</keyword>
<organism evidence="2 3">
    <name type="scientific">Parageobacillus galactosidasius</name>
    <dbReference type="NCBI Taxonomy" id="883812"/>
    <lineage>
        <taxon>Bacteria</taxon>
        <taxon>Bacillati</taxon>
        <taxon>Bacillota</taxon>
        <taxon>Bacilli</taxon>
        <taxon>Bacillales</taxon>
        <taxon>Anoxybacillaceae</taxon>
        <taxon>Parageobacillus</taxon>
    </lineage>
</organism>